<name>A0AAP4QYU6_9BURK</name>
<dbReference type="AlphaFoldDB" id="A0AAP4QYU6"/>
<dbReference type="RefSeq" id="WP_105818603.1">
    <property type="nucleotide sequence ID" value="NZ_CADEUY010000005.1"/>
</dbReference>
<organism evidence="1 2">
    <name type="scientific">Burkholderia contaminans</name>
    <dbReference type="NCBI Taxonomy" id="488447"/>
    <lineage>
        <taxon>Bacteria</taxon>
        <taxon>Pseudomonadati</taxon>
        <taxon>Pseudomonadota</taxon>
        <taxon>Betaproteobacteria</taxon>
        <taxon>Burkholderiales</taxon>
        <taxon>Burkholderiaceae</taxon>
        <taxon>Burkholderia</taxon>
        <taxon>Burkholderia cepacia complex</taxon>
    </lineage>
</organism>
<dbReference type="EMBL" id="JAUJQS010000004">
    <property type="protein sequence ID" value="MDN7564353.1"/>
    <property type="molecule type" value="Genomic_DNA"/>
</dbReference>
<evidence type="ECO:0000313" key="2">
    <source>
        <dbReference type="Proteomes" id="UP001172109"/>
    </source>
</evidence>
<accession>A0AAP4QYU6</accession>
<comment type="caution">
    <text evidence="1">The sequence shown here is derived from an EMBL/GenBank/DDBJ whole genome shotgun (WGS) entry which is preliminary data.</text>
</comment>
<evidence type="ECO:0000313" key="1">
    <source>
        <dbReference type="EMBL" id="MDN7564353.1"/>
    </source>
</evidence>
<protein>
    <submittedName>
        <fullName evidence="1">Uncharacterized protein</fullName>
    </submittedName>
</protein>
<proteinExistence type="predicted"/>
<gene>
    <name evidence="1" type="ORF">QZM56_07555</name>
</gene>
<dbReference type="Proteomes" id="UP001172109">
    <property type="component" value="Unassembled WGS sequence"/>
</dbReference>
<reference evidence="1" key="1">
    <citation type="submission" date="2023-07" db="EMBL/GenBank/DDBJ databases">
        <title>A collection of bacterial strains from the Burkholderia cepacia Research Laboratory and Repository.</title>
        <authorList>
            <person name="Lipuma J."/>
            <person name="Spilker T."/>
            <person name="Caverly L."/>
        </authorList>
    </citation>
    <scope>NUCLEOTIDE SEQUENCE</scope>
    <source>
        <strain evidence="1">AU44979</strain>
    </source>
</reference>
<sequence>MDAEYEKLKAQVEALQSAILVLGKENPGIQQKLRTLFHREYNEAKRQADRDDTIDTSQVRLYPRESRNREAEQAKVEVYLHLARVLGAEI</sequence>